<proteinExistence type="predicted"/>
<protein>
    <submittedName>
        <fullName evidence="1">Uncharacterized protein</fullName>
    </submittedName>
</protein>
<dbReference type="EMBL" id="WNYA01000001">
    <property type="protein sequence ID" value="KAG8597477.1"/>
    <property type="molecule type" value="Genomic_DNA"/>
</dbReference>
<sequence length="80" mass="9406">MMLEEPLSCKVNGRLHYKNSMSNVLFQCEAMGRICSQVTDVYPLISQVWQRTNKSQGRKTLDRQQCTTQWRGEYIKTDVF</sequence>
<comment type="caution">
    <text evidence="1">The sequence shown here is derived from an EMBL/GenBank/DDBJ whole genome shotgun (WGS) entry which is preliminary data.</text>
</comment>
<evidence type="ECO:0000313" key="1">
    <source>
        <dbReference type="EMBL" id="KAG8597477.1"/>
    </source>
</evidence>
<name>A0AAV7DIY3_ENGPU</name>
<gene>
    <name evidence="1" type="ORF">GDO81_002294</name>
</gene>
<accession>A0AAV7DIY3</accession>
<organism evidence="1 2">
    <name type="scientific">Engystomops pustulosus</name>
    <name type="common">Tungara frog</name>
    <name type="synonym">Physalaemus pustulosus</name>
    <dbReference type="NCBI Taxonomy" id="76066"/>
    <lineage>
        <taxon>Eukaryota</taxon>
        <taxon>Metazoa</taxon>
        <taxon>Chordata</taxon>
        <taxon>Craniata</taxon>
        <taxon>Vertebrata</taxon>
        <taxon>Euteleostomi</taxon>
        <taxon>Amphibia</taxon>
        <taxon>Batrachia</taxon>
        <taxon>Anura</taxon>
        <taxon>Neobatrachia</taxon>
        <taxon>Hyloidea</taxon>
        <taxon>Leptodactylidae</taxon>
        <taxon>Leiuperinae</taxon>
        <taxon>Engystomops</taxon>
    </lineage>
</organism>
<dbReference type="Proteomes" id="UP000824782">
    <property type="component" value="Unassembled WGS sequence"/>
</dbReference>
<dbReference type="AlphaFoldDB" id="A0AAV7DIY3"/>
<reference evidence="1" key="1">
    <citation type="thesis" date="2020" institute="ProQuest LLC" country="789 East Eisenhower Parkway, Ann Arbor, MI, USA">
        <title>Comparative Genomics and Chromosome Evolution.</title>
        <authorList>
            <person name="Mudd A.B."/>
        </authorList>
    </citation>
    <scope>NUCLEOTIDE SEQUENCE</scope>
    <source>
        <strain evidence="1">237g6f4</strain>
        <tissue evidence="1">Blood</tissue>
    </source>
</reference>
<evidence type="ECO:0000313" key="2">
    <source>
        <dbReference type="Proteomes" id="UP000824782"/>
    </source>
</evidence>
<keyword evidence="2" id="KW-1185">Reference proteome</keyword>